<feature type="transmembrane region" description="Helical" evidence="1">
    <location>
        <begin position="147"/>
        <end position="165"/>
    </location>
</feature>
<feature type="chain" id="PRO_5038998091" evidence="2">
    <location>
        <begin position="20"/>
        <end position="218"/>
    </location>
</feature>
<evidence type="ECO:0000313" key="3">
    <source>
        <dbReference type="EMBL" id="KAI5419707.1"/>
    </source>
</evidence>
<dbReference type="Proteomes" id="UP001058974">
    <property type="component" value="Chromosome 4"/>
</dbReference>
<evidence type="ECO:0000256" key="1">
    <source>
        <dbReference type="SAM" id="Phobius"/>
    </source>
</evidence>
<accession>A0A9D5API1</accession>
<dbReference type="EMBL" id="JAMSHJ010000004">
    <property type="protein sequence ID" value="KAI5419707.1"/>
    <property type="molecule type" value="Genomic_DNA"/>
</dbReference>
<reference evidence="3 4" key="1">
    <citation type="journal article" date="2022" name="Nat. Genet.">
        <title>Improved pea reference genome and pan-genome highlight genomic features and evolutionary characteristics.</title>
        <authorList>
            <person name="Yang T."/>
            <person name="Liu R."/>
            <person name="Luo Y."/>
            <person name="Hu S."/>
            <person name="Wang D."/>
            <person name="Wang C."/>
            <person name="Pandey M.K."/>
            <person name="Ge S."/>
            <person name="Xu Q."/>
            <person name="Li N."/>
            <person name="Li G."/>
            <person name="Huang Y."/>
            <person name="Saxena R.K."/>
            <person name="Ji Y."/>
            <person name="Li M."/>
            <person name="Yan X."/>
            <person name="He Y."/>
            <person name="Liu Y."/>
            <person name="Wang X."/>
            <person name="Xiang C."/>
            <person name="Varshney R.K."/>
            <person name="Ding H."/>
            <person name="Gao S."/>
            <person name="Zong X."/>
        </authorList>
    </citation>
    <scope>NUCLEOTIDE SEQUENCE [LARGE SCALE GENOMIC DNA]</scope>
    <source>
        <strain evidence="3 4">cv. Zhongwan 6</strain>
    </source>
</reference>
<feature type="transmembrane region" description="Helical" evidence="1">
    <location>
        <begin position="61"/>
        <end position="81"/>
    </location>
</feature>
<evidence type="ECO:0000256" key="2">
    <source>
        <dbReference type="SAM" id="SignalP"/>
    </source>
</evidence>
<keyword evidence="1" id="KW-0472">Membrane</keyword>
<protein>
    <submittedName>
        <fullName evidence="3">Uncharacterized protein</fullName>
    </submittedName>
</protein>
<organism evidence="3 4">
    <name type="scientific">Pisum sativum</name>
    <name type="common">Garden pea</name>
    <name type="synonym">Lathyrus oleraceus</name>
    <dbReference type="NCBI Taxonomy" id="3888"/>
    <lineage>
        <taxon>Eukaryota</taxon>
        <taxon>Viridiplantae</taxon>
        <taxon>Streptophyta</taxon>
        <taxon>Embryophyta</taxon>
        <taxon>Tracheophyta</taxon>
        <taxon>Spermatophyta</taxon>
        <taxon>Magnoliopsida</taxon>
        <taxon>eudicotyledons</taxon>
        <taxon>Gunneridae</taxon>
        <taxon>Pentapetalae</taxon>
        <taxon>rosids</taxon>
        <taxon>fabids</taxon>
        <taxon>Fabales</taxon>
        <taxon>Fabaceae</taxon>
        <taxon>Papilionoideae</taxon>
        <taxon>50 kb inversion clade</taxon>
        <taxon>NPAAA clade</taxon>
        <taxon>Hologalegina</taxon>
        <taxon>IRL clade</taxon>
        <taxon>Fabeae</taxon>
        <taxon>Lathyrus</taxon>
    </lineage>
</organism>
<dbReference type="GO" id="GO:0003872">
    <property type="term" value="F:6-phosphofructokinase activity"/>
    <property type="evidence" value="ECO:0007669"/>
    <property type="project" value="InterPro"/>
</dbReference>
<gene>
    <name evidence="3" type="ORF">KIW84_043754</name>
</gene>
<keyword evidence="1" id="KW-1133">Transmembrane helix</keyword>
<dbReference type="Gramene" id="Psat04G0375400-T1">
    <property type="protein sequence ID" value="KAI5419707.1"/>
    <property type="gene ID" value="KIW84_043754"/>
</dbReference>
<evidence type="ECO:0000313" key="4">
    <source>
        <dbReference type="Proteomes" id="UP001058974"/>
    </source>
</evidence>
<sequence>MSLEKFLFFLRLELGVVLSGGQAPGSHNAISGILDYLQDRAKGSILHGFRVGGHKIDRRKLLLLAAVLSLIKVMAGVIGYGPGCMVLKSSSVKTKESPSNPTPSSFGKPVAQLHQPMNRFIDTLIKIRKYTICSMEFMNPGMEPKCIRIAGWISFAEEILVFFRVCIWKARISCRRLRPDLASARFWSRCCNLLLGCFCCIMCYLRFSELNLVHLCAF</sequence>
<dbReference type="Gene3D" id="3.40.50.450">
    <property type="match status" value="1"/>
</dbReference>
<keyword evidence="1" id="KW-0812">Transmembrane</keyword>
<name>A0A9D5API1_PEA</name>
<keyword evidence="4" id="KW-1185">Reference proteome</keyword>
<comment type="caution">
    <text evidence="3">The sequence shown here is derived from an EMBL/GenBank/DDBJ whole genome shotgun (WGS) entry which is preliminary data.</text>
</comment>
<dbReference type="SUPFAM" id="SSF53784">
    <property type="entry name" value="Phosphofructokinase"/>
    <property type="match status" value="1"/>
</dbReference>
<dbReference type="InterPro" id="IPR035966">
    <property type="entry name" value="PKF_sf"/>
</dbReference>
<feature type="signal peptide" evidence="2">
    <location>
        <begin position="1"/>
        <end position="19"/>
    </location>
</feature>
<dbReference type="AlphaFoldDB" id="A0A9D5API1"/>
<proteinExistence type="predicted"/>
<keyword evidence="2" id="KW-0732">Signal</keyword>